<feature type="domain" description="Secretion system C-terminal sorting" evidence="4">
    <location>
        <begin position="324"/>
        <end position="393"/>
    </location>
</feature>
<proteinExistence type="predicted"/>
<dbReference type="Pfam" id="PF18962">
    <property type="entry name" value="Por_Secre_tail"/>
    <property type="match status" value="1"/>
</dbReference>
<reference evidence="5 6" key="1">
    <citation type="submission" date="2019-03" db="EMBL/GenBank/DDBJ databases">
        <title>Genomic Encyclopedia of Type Strains, Phase III (KMG-III): the genomes of soil and plant-associated and newly described type strains.</title>
        <authorList>
            <person name="Whitman W."/>
        </authorList>
    </citation>
    <scope>NUCLEOTIDE SEQUENCE [LARGE SCALE GENOMIC DNA]</scope>
    <source>
        <strain evidence="5 6">CECT 8301</strain>
    </source>
</reference>
<organism evidence="5 6">
    <name type="scientific">Algibacter lectus</name>
    <dbReference type="NCBI Taxonomy" id="221126"/>
    <lineage>
        <taxon>Bacteria</taxon>
        <taxon>Pseudomonadati</taxon>
        <taxon>Bacteroidota</taxon>
        <taxon>Flavobacteriia</taxon>
        <taxon>Flavobacteriales</taxon>
        <taxon>Flavobacteriaceae</taxon>
        <taxon>Algibacter</taxon>
    </lineage>
</organism>
<keyword evidence="1 2" id="KW-0732">Signal</keyword>
<dbReference type="InterPro" id="IPR026444">
    <property type="entry name" value="Secre_tail"/>
</dbReference>
<sequence length="394" mass="43884">MNKASLLFTFIFTLFVSVFSYGQNEVVQECQTVTSPETLNYFKTHKAELQAAKQSMLQQRSANSKGNIPSAQDVYIKVHAIRYSNGSGGLRAYDLEKAFQNLNNMFDGALVNFILYEGVDYIDDSDLMQFEKGDEKTLLENHYIPGILNVYFAEYLTNSSKSSICGYSDNTDNRDIIVVKNSCSINDSTLAHEIGHILSLVHTHGVSNTQLTTELVDGSNCDTDGDGICDTPADPGLSSDNVDNFCNYTGSATDANGDTFNPDTSNMMSYSLKACRTYFSKEQIIRMYTYFTLEKNRFTQPGVVPEIVIEEEDYDKDSLTAVKLFPNPVQNGNIYLSSTKIETAINFKIVNLQGQALANGYVENNEINVNRLPAGSYILQLQNGNSTVIRRFVK</sequence>
<name>A0A4R8M8Q5_9FLAO</name>
<feature type="domain" description="Peptidase M43 pregnancy-associated plasma-A" evidence="3">
    <location>
        <begin position="181"/>
        <end position="289"/>
    </location>
</feature>
<protein>
    <submittedName>
        <fullName evidence="5">Putative secreted protein (Por secretion system target)</fullName>
    </submittedName>
</protein>
<evidence type="ECO:0000256" key="1">
    <source>
        <dbReference type="ARBA" id="ARBA00022729"/>
    </source>
</evidence>
<gene>
    <name evidence="5" type="ORF">DFQ06_2676</name>
</gene>
<dbReference type="InterPro" id="IPR008754">
    <property type="entry name" value="Peptidase_M43"/>
</dbReference>
<accession>A0A4R8M8Q5</accession>
<dbReference type="Proteomes" id="UP000294824">
    <property type="component" value="Unassembled WGS sequence"/>
</dbReference>
<dbReference type="NCBIfam" id="TIGR04183">
    <property type="entry name" value="Por_Secre_tail"/>
    <property type="match status" value="1"/>
</dbReference>
<feature type="signal peptide" evidence="2">
    <location>
        <begin position="1"/>
        <end position="22"/>
    </location>
</feature>
<feature type="chain" id="PRO_5020547495" evidence="2">
    <location>
        <begin position="23"/>
        <end position="394"/>
    </location>
</feature>
<dbReference type="SUPFAM" id="SSF55486">
    <property type="entry name" value="Metalloproteases ('zincins'), catalytic domain"/>
    <property type="match status" value="1"/>
</dbReference>
<dbReference type="Gene3D" id="3.40.390.10">
    <property type="entry name" value="Collagenase (Catalytic Domain)"/>
    <property type="match status" value="1"/>
</dbReference>
<comment type="caution">
    <text evidence="5">The sequence shown here is derived from an EMBL/GenBank/DDBJ whole genome shotgun (WGS) entry which is preliminary data.</text>
</comment>
<dbReference type="Pfam" id="PF05572">
    <property type="entry name" value="Peptidase_M43"/>
    <property type="match status" value="1"/>
</dbReference>
<dbReference type="GO" id="GO:0008237">
    <property type="term" value="F:metallopeptidase activity"/>
    <property type="evidence" value="ECO:0007669"/>
    <property type="project" value="InterPro"/>
</dbReference>
<dbReference type="AlphaFoldDB" id="A0A4R8M8Q5"/>
<dbReference type="EMBL" id="SORL01000009">
    <property type="protein sequence ID" value="TDY61348.1"/>
    <property type="molecule type" value="Genomic_DNA"/>
</dbReference>
<evidence type="ECO:0000256" key="2">
    <source>
        <dbReference type="SAM" id="SignalP"/>
    </source>
</evidence>
<evidence type="ECO:0000313" key="5">
    <source>
        <dbReference type="EMBL" id="TDY61348.1"/>
    </source>
</evidence>
<keyword evidence="6" id="KW-1185">Reference proteome</keyword>
<evidence type="ECO:0000259" key="4">
    <source>
        <dbReference type="Pfam" id="PF18962"/>
    </source>
</evidence>
<dbReference type="RefSeq" id="WP_133968089.1">
    <property type="nucleotide sequence ID" value="NZ_SORL01000009.1"/>
</dbReference>
<evidence type="ECO:0000259" key="3">
    <source>
        <dbReference type="Pfam" id="PF05572"/>
    </source>
</evidence>
<evidence type="ECO:0000313" key="6">
    <source>
        <dbReference type="Proteomes" id="UP000294824"/>
    </source>
</evidence>
<dbReference type="InterPro" id="IPR024079">
    <property type="entry name" value="MetalloPept_cat_dom_sf"/>
</dbReference>